<reference evidence="2 3" key="1">
    <citation type="submission" date="2024-04" db="EMBL/GenBank/DDBJ databases">
        <title>Novel species of the genus Ideonella isolated from streams.</title>
        <authorList>
            <person name="Lu H."/>
        </authorList>
    </citation>
    <scope>NUCLEOTIDE SEQUENCE [LARGE SCALE GENOMIC DNA]</scope>
    <source>
        <strain evidence="2 3">DXS29W</strain>
    </source>
</reference>
<feature type="transmembrane region" description="Helical" evidence="1">
    <location>
        <begin position="12"/>
        <end position="37"/>
    </location>
</feature>
<evidence type="ECO:0000256" key="1">
    <source>
        <dbReference type="SAM" id="Phobius"/>
    </source>
</evidence>
<proteinExistence type="predicted"/>
<dbReference type="InterPro" id="IPR018706">
    <property type="entry name" value="DUF2214_membrane"/>
</dbReference>
<evidence type="ECO:0000313" key="3">
    <source>
        <dbReference type="Proteomes" id="UP001371218"/>
    </source>
</evidence>
<evidence type="ECO:0000313" key="2">
    <source>
        <dbReference type="EMBL" id="MEK8032611.1"/>
    </source>
</evidence>
<dbReference type="EMBL" id="JBBUTG010000011">
    <property type="protein sequence ID" value="MEK8032611.1"/>
    <property type="molecule type" value="Genomic_DNA"/>
</dbReference>
<comment type="caution">
    <text evidence="2">The sequence shown here is derived from an EMBL/GenBank/DDBJ whole genome shotgun (WGS) entry which is preliminary data.</text>
</comment>
<dbReference type="Pfam" id="PF09980">
    <property type="entry name" value="DUF2214"/>
    <property type="match status" value="1"/>
</dbReference>
<keyword evidence="1" id="KW-1133">Transmembrane helix</keyword>
<name>A0ABU9BS52_9BURK</name>
<dbReference type="Proteomes" id="UP001371218">
    <property type="component" value="Unassembled WGS sequence"/>
</dbReference>
<keyword evidence="1" id="KW-0812">Transmembrane</keyword>
<gene>
    <name evidence="2" type="ORF">AACH06_17460</name>
</gene>
<feature type="transmembrane region" description="Helical" evidence="1">
    <location>
        <begin position="82"/>
        <end position="104"/>
    </location>
</feature>
<sequence>MSPLALDAALAVLHHALVFTLVALLAAELAIASGPVGMRRLAQLGRVDAVYGLMSLGVVAAGFLRAVYGAKGWAYYAHQPMFWLKIGLFVVVGLLSAVPTVRLIRWRRDGSVPSDEAVRALRRWMWGEAAVMALMPFAAALMARGIGL</sequence>
<accession>A0ABU9BS52</accession>
<feature type="transmembrane region" description="Helical" evidence="1">
    <location>
        <begin position="49"/>
        <end position="70"/>
    </location>
</feature>
<organism evidence="2 3">
    <name type="scientific">Ideonella lacteola</name>
    <dbReference type="NCBI Taxonomy" id="2984193"/>
    <lineage>
        <taxon>Bacteria</taxon>
        <taxon>Pseudomonadati</taxon>
        <taxon>Pseudomonadota</taxon>
        <taxon>Betaproteobacteria</taxon>
        <taxon>Burkholderiales</taxon>
        <taxon>Sphaerotilaceae</taxon>
        <taxon>Ideonella</taxon>
    </lineage>
</organism>
<keyword evidence="1" id="KW-0472">Membrane</keyword>
<keyword evidence="3" id="KW-1185">Reference proteome</keyword>
<feature type="transmembrane region" description="Helical" evidence="1">
    <location>
        <begin position="125"/>
        <end position="146"/>
    </location>
</feature>
<protein>
    <submittedName>
        <fullName evidence="2">DUF2214 family protein</fullName>
    </submittedName>
</protein>
<dbReference type="RefSeq" id="WP_341427032.1">
    <property type="nucleotide sequence ID" value="NZ_JBBUTG010000011.1"/>
</dbReference>